<name>A0A7Y6ING6_9ACTN</name>
<keyword evidence="2" id="KW-1185">Reference proteome</keyword>
<reference evidence="1 2" key="1">
    <citation type="submission" date="2020-06" db="EMBL/GenBank/DDBJ databases">
        <authorList>
            <person name="Chanama M."/>
        </authorList>
    </citation>
    <scope>NUCLEOTIDE SEQUENCE [LARGE SCALE GENOMIC DNA]</scope>
    <source>
        <strain evidence="1 2">TBRC6557</strain>
    </source>
</reference>
<gene>
    <name evidence="1" type="ORF">HT134_13855</name>
</gene>
<organism evidence="1 2">
    <name type="scientific">Nonomuraea rhodomycinica</name>
    <dbReference type="NCBI Taxonomy" id="1712872"/>
    <lineage>
        <taxon>Bacteria</taxon>
        <taxon>Bacillati</taxon>
        <taxon>Actinomycetota</taxon>
        <taxon>Actinomycetes</taxon>
        <taxon>Streptosporangiales</taxon>
        <taxon>Streptosporangiaceae</taxon>
        <taxon>Nonomuraea</taxon>
    </lineage>
</organism>
<dbReference type="Proteomes" id="UP000546126">
    <property type="component" value="Unassembled WGS sequence"/>
</dbReference>
<evidence type="ECO:0000313" key="1">
    <source>
        <dbReference type="EMBL" id="NUW41218.1"/>
    </source>
</evidence>
<sequence length="46" mass="5116">MATWIHGGIQAEPDDSVPYLERQARQTFTIALTAFLDGVEAALVRR</sequence>
<comment type="caution">
    <text evidence="1">The sequence shown here is derived from an EMBL/GenBank/DDBJ whole genome shotgun (WGS) entry which is preliminary data.</text>
</comment>
<evidence type="ECO:0000313" key="2">
    <source>
        <dbReference type="Proteomes" id="UP000546126"/>
    </source>
</evidence>
<protein>
    <submittedName>
        <fullName evidence="1">Uncharacterized protein</fullName>
    </submittedName>
</protein>
<dbReference type="RefSeq" id="WP_175600749.1">
    <property type="nucleotide sequence ID" value="NZ_JABWGO010000002.1"/>
</dbReference>
<dbReference type="EMBL" id="JABWGO010000002">
    <property type="protein sequence ID" value="NUW41218.1"/>
    <property type="molecule type" value="Genomic_DNA"/>
</dbReference>
<dbReference type="AlphaFoldDB" id="A0A7Y6ING6"/>
<accession>A0A7Y6ING6</accession>
<proteinExistence type="predicted"/>